<sequence>MGLEVAGTELLSDARATMGTSSVSRRLEFFSNLSSQVHVLNTIETRDLIDLLFTTYPIYLDIKSRNAVLSSMSSILDQSPIDALAYVTKKLQQLSTDKVSAQADSFVLLEWSLSILTFASSRKEFNKSDVSPLLRVASIWLQRSLNGNKHKISVSASKSAKSALSKILLDINGPEFLSVALNDLTSPSADISSLVFIDAIAAAVAQLTERPDLLEIVSAHKSHIIATFYNIVLSTKNILELSQSPYLTSFSEHFIETSDINTEFVSLLERSLLRSPEVVLPKIKDHGLIASILNATSSAVDLSAIASADKVISSLLSAANSSKQEVRTGSTDLLSLIVAKSTSVEALQGIITKTISFLKSLKASAVEEKCSIAGVMLLCCPGTAVSSHIIAQLKPILQKESNESVVDVFCQVFIPHFFFTIDNNATPDGLLNFMSDSLTKSKPGLKYVWIRNICTFLYRQSSFLSDNALNFISTNYELFKEVLAQTQSNPSQAFQNGFLTTAYAIVSLFLVIKRSKPDFALPDDYISELYSSSDSFLYNEKAYARITSISDLSYLVSVLVEILSLSKGYSYFTEEAQVKYIDAWLFISCCPYFPGALVKNVFLDLHWSCSVYFSRNKEFLLGMLSGCYRWLGYGVTSADVSSKVLEICGPKFPKFQDILRSLLYSSALDKSFVEKLLVRSALLLHHKMVPTRHSWIDFCLAVKVDPKSLVDVNEKVFKAQIIEFLNLQDPLFVQAASDLLSTLCFISPESFAPFACTTITSLPIDLSGLSDLDIVIWRAEPGPLPVVDVLKSNEYSHRPVSGTDRETALWEEQVRRDIAKKSNTSKKLTKEEHAKVQEQLEKENEIRNSVQSLYKNCFIALSVIDSLSKGVNNGENIWYPTLIPFIVSLLNADADKILDNKLSALYTSLSHFCSPRISDLRPVIGSVIMKCMNIHGKYLDFSDISVHELVLKILHRVRFLSEQAMFDLLTFSYILPLLFYIIEKGGSGVKDSETVNEQLILCFDNLSFHSGLFSEEEMPRLTCLKLLQQSYQKYTHLSKDIRNCIVGICQAISPNISLSETGSLLDMSISPDAASRSLALEIIDAEMTLEMPYSFQIWVDMFDSIELNKLHASQIWEENEMKVASDIISPIVALLAREDDGIRLAAAKSIGKALSLLDDPTLTSKIVDELFELYNDDIKASKRDPRAFVKASDIKKENWRVRHGVALALKYIVDCMSGSDVLKVLKFLIEGGASGDSVVQVRKAMQAVGTECVQVHGLHYVAEMISLFENYLNSTHGNTATDDFIHTAVIVYYGCLAWNFKKGDSRIQPIVSRLLDTAATPSEEVQYAVATCLPPLIESLKPLDASLTDRLFDEIFNGKSYAQIRGSAYALAGIVKGLGLSSFASLKIVSRIEEGISNKRSTTAREGSMVLIECLSIILGRIMEPYVVILLPHILTALGDMSPQVRQASNDATMAIMQNTTIYGVKLIIPIALNQLRDDHWRATKGAVELLGSMAYLNPAQLSRSLSSIIPEIVSVLNDSHKEIRSSANAALSKFGDSITNPEIHSIASILIDAISDPIRNTDKALDALISMKFDHFIDAPSLALVMHIIHRALHERSSSSKQKASKIVGNMTILTDPHDLIPYLHDLISDLQSVIVDPVPATRATASRALGSLAEKFGEEQIPQLIPQLLGILQNSNSQTDRLGAAQGLAEVVYGLGVGKLDEILPSVLQSTTSPDPNVRDGFASLLIFFPAAFGNIFSTYLSRVIPCVLARLADDVDTIRETAMRAGRLIVKNYAAKSIDLLLPELEKGLSNHSFRIRLSSVELTGELLFQCAGVVRKTDVDEEQDEDDIIYNNFQAKLIEALGIERWQRILSALYMCRSDTSGQVRSSSLAVWKSLVVNTPKTVKEILPVLSQMVVRRLSDSNIEQKSIAAGVLGDLVRRVGDLVLSQMLPAFERSIAEGEQANEGVCIALREIIESTSVEDIRPYEGQLIRIVQNALSDSDELTREAAASTFDVLQDKLGSTAVDHVVPELLSQFSGSDEDKSHNALSALKEILLANSSVFPSVASSLITPPITSFNAYALGALAPVVGRDLSKKLTSIINALVDALIGKPDAETEEALSNAFDSVILAVDDSQGPNTLMQLLLGLARSDVKAKRIIVFDHMEQFFENSTLNYSNYISDWISECLMVFNDSEEKLVAASWKAMRALTSNMTKEQLQNHSVETQHILSSSYLKSEEIAGLCRPKGPSAVLPIFLQGLMFGSNTEREASARGISEIVDHTSPEYLKPFVTQMTGPLIRIVGERFATDVKVAIIQALDLLLLKVPQFLKPFFPQLQRTFVRSLTDIGNESLRLEAATALGSLIESQPRVDPLISELCQTYKSTLDTSVRAAIMRSLVQIVSKGGGNMSATSQITVLELARSSGKAAKGRSAVDSAILVGHLLQVLPSDEAERLISSEILVGTSDVDNMSYTEILTLNSIIKYAGSSISSSDMLAVLSNIITKGILSTSPLISDNSVVAAGKLLLSDKFELSFEQRKNLISALASAITSPPSASTDTRRLSLVTIRTVSRLRIDYVKPHMNELAPAVYASVRDTVIPIKLAAEKCFLALFQMSEYGDKQLTKWLESIKDIQPPLLPNQRSITDYTRRIAMRLVEAEKDRIEAGGDAEAVYADRLEDEAEIWAIGGIEN</sequence>
<dbReference type="PANTHER" id="PTHR23346">
    <property type="entry name" value="TRANSLATIONAL ACTIVATOR GCN1-RELATED"/>
    <property type="match status" value="1"/>
</dbReference>
<dbReference type="InterPro" id="IPR034085">
    <property type="entry name" value="TOG"/>
</dbReference>
<dbReference type="Pfam" id="PF24993">
    <property type="entry name" value="GNC1_N"/>
    <property type="match status" value="1"/>
</dbReference>
<dbReference type="Proteomes" id="UP000095023">
    <property type="component" value="Unassembled WGS sequence"/>
</dbReference>
<name>A0A1E4TG74_9ASCO</name>
<dbReference type="GO" id="GO:0031369">
    <property type="term" value="F:translation initiation factor binding"/>
    <property type="evidence" value="ECO:0007669"/>
    <property type="project" value="EnsemblFungi"/>
</dbReference>
<dbReference type="InterPro" id="IPR057546">
    <property type="entry name" value="HEAT_GCN1"/>
</dbReference>
<dbReference type="GO" id="GO:0043539">
    <property type="term" value="F:protein serine/threonine kinase activator activity"/>
    <property type="evidence" value="ECO:0007669"/>
    <property type="project" value="EnsemblFungi"/>
</dbReference>
<dbReference type="InterPro" id="IPR022716">
    <property type="entry name" value="Gcn1_N"/>
</dbReference>
<dbReference type="Pfam" id="PF12074">
    <property type="entry name" value="Gcn1_N"/>
    <property type="match status" value="1"/>
</dbReference>
<dbReference type="Pfam" id="PF24984">
    <property type="entry name" value="HEAT_EF3_GNC1"/>
    <property type="match status" value="1"/>
</dbReference>
<dbReference type="GO" id="GO:0140469">
    <property type="term" value="P:GCN2-mediated signaling"/>
    <property type="evidence" value="ECO:0007669"/>
    <property type="project" value="EnsemblFungi"/>
</dbReference>
<evidence type="ECO:0000313" key="6">
    <source>
        <dbReference type="Proteomes" id="UP000095023"/>
    </source>
</evidence>
<dbReference type="PROSITE" id="PS50077">
    <property type="entry name" value="HEAT_REPEAT"/>
    <property type="match status" value="2"/>
</dbReference>
<dbReference type="InterPro" id="IPR056810">
    <property type="entry name" value="GNC1-like_N"/>
</dbReference>
<evidence type="ECO:0000313" key="5">
    <source>
        <dbReference type="EMBL" id="ODV90703.1"/>
    </source>
</evidence>
<evidence type="ECO:0000259" key="4">
    <source>
        <dbReference type="SMART" id="SM01349"/>
    </source>
</evidence>
<dbReference type="GO" id="GO:1990611">
    <property type="term" value="P:regulation of cytoplasmic translational initiation in response to stress"/>
    <property type="evidence" value="ECO:0007669"/>
    <property type="project" value="EnsemblFungi"/>
</dbReference>
<comment type="similarity">
    <text evidence="1">Belongs to the GCN1 family.</text>
</comment>
<dbReference type="GO" id="GO:0034198">
    <property type="term" value="P:cellular response to amino acid starvation"/>
    <property type="evidence" value="ECO:0007669"/>
    <property type="project" value="EnsemblFungi"/>
</dbReference>
<dbReference type="GO" id="GO:0072344">
    <property type="term" value="P:rescue of stalled ribosome"/>
    <property type="evidence" value="ECO:0007669"/>
    <property type="project" value="EnsemblFungi"/>
</dbReference>
<dbReference type="Pfam" id="PF25786">
    <property type="entry name" value="HEAT_GCN1_C"/>
    <property type="match status" value="1"/>
</dbReference>
<evidence type="ECO:0000256" key="3">
    <source>
        <dbReference type="PROSITE-ProRule" id="PRU00103"/>
    </source>
</evidence>
<dbReference type="Pfam" id="PF24916">
    <property type="entry name" value="HEAT_GCN1_fung"/>
    <property type="match status" value="1"/>
</dbReference>
<evidence type="ECO:0000256" key="2">
    <source>
        <dbReference type="ARBA" id="ARBA00022737"/>
    </source>
</evidence>
<dbReference type="GO" id="GO:0019901">
    <property type="term" value="F:protein kinase binding"/>
    <property type="evidence" value="ECO:0007669"/>
    <property type="project" value="EnsemblFungi"/>
</dbReference>
<keyword evidence="6" id="KW-1185">Reference proteome</keyword>
<reference evidence="6" key="1">
    <citation type="submission" date="2016-02" db="EMBL/GenBank/DDBJ databases">
        <title>Comparative genomics of biotechnologically important yeasts.</title>
        <authorList>
            <consortium name="DOE Joint Genome Institute"/>
            <person name="Riley R."/>
            <person name="Haridas S."/>
            <person name="Wolfe K.H."/>
            <person name="Lopes M.R."/>
            <person name="Hittinger C.T."/>
            <person name="Goker M."/>
            <person name="Salamov A."/>
            <person name="Wisecaver J."/>
            <person name="Long T.M."/>
            <person name="Aerts A.L."/>
            <person name="Barry K."/>
            <person name="Choi C."/>
            <person name="Clum A."/>
            <person name="Coughlan A.Y."/>
            <person name="Deshpande S."/>
            <person name="Douglass A.P."/>
            <person name="Hanson S.J."/>
            <person name="Klenk H.-P."/>
            <person name="Labutti K."/>
            <person name="Lapidus A."/>
            <person name="Lindquist E."/>
            <person name="Lipzen A."/>
            <person name="Meier-Kolthoff J.P."/>
            <person name="Ohm R.A."/>
            <person name="Otillar R.P."/>
            <person name="Pangilinan J."/>
            <person name="Peng Y."/>
            <person name="Rokas A."/>
            <person name="Rosa C.A."/>
            <person name="Scheuner C."/>
            <person name="Sibirny A.A."/>
            <person name="Slot J.C."/>
            <person name="Stielow J.B."/>
            <person name="Sun H."/>
            <person name="Kurtzman C.P."/>
            <person name="Blackwell M."/>
            <person name="Jeffries T.W."/>
            <person name="Grigoriev I.V."/>
        </authorList>
    </citation>
    <scope>NUCLEOTIDE SEQUENCE [LARGE SCALE GENOMIC DNA]</scope>
    <source>
        <strain evidence="6">NRRL Y-17796</strain>
    </source>
</reference>
<feature type="repeat" description="HEAT" evidence="3">
    <location>
        <begin position="1509"/>
        <end position="1546"/>
    </location>
</feature>
<dbReference type="GO" id="GO:0022626">
    <property type="term" value="C:cytosolic ribosome"/>
    <property type="evidence" value="ECO:0007669"/>
    <property type="project" value="EnsemblFungi"/>
</dbReference>
<dbReference type="InterPro" id="IPR056809">
    <property type="entry name" value="HEAT_GCN1_fung"/>
</dbReference>
<dbReference type="InterPro" id="IPR021133">
    <property type="entry name" value="HEAT_type_2"/>
</dbReference>
<dbReference type="SUPFAM" id="SSF48371">
    <property type="entry name" value="ARM repeat"/>
    <property type="match status" value="4"/>
</dbReference>
<gene>
    <name evidence="5" type="ORF">CANCADRAFT_51022</name>
</gene>
<dbReference type="OrthoDB" id="5148094at2759"/>
<dbReference type="GO" id="GO:0031571">
    <property type="term" value="P:mitotic G1 DNA damage checkpoint signaling"/>
    <property type="evidence" value="ECO:0007669"/>
    <property type="project" value="EnsemblFungi"/>
</dbReference>
<dbReference type="GO" id="GO:0071264">
    <property type="term" value="P:positive regulation of translational initiation in response to starvation"/>
    <property type="evidence" value="ECO:0007669"/>
    <property type="project" value="EnsemblFungi"/>
</dbReference>
<dbReference type="Pfam" id="PF24987">
    <property type="entry name" value="HEAT_EF3_N"/>
    <property type="match status" value="1"/>
</dbReference>
<feature type="repeat" description="HEAT" evidence="3">
    <location>
        <begin position="1628"/>
        <end position="1666"/>
    </location>
</feature>
<dbReference type="InterPro" id="IPR011989">
    <property type="entry name" value="ARM-like"/>
</dbReference>
<dbReference type="Pfam" id="PF23271">
    <property type="entry name" value="HEAT_GCN1"/>
    <property type="match status" value="1"/>
</dbReference>
<accession>A0A1E4TG74</accession>
<dbReference type="GO" id="GO:0170011">
    <property type="term" value="F:stalled ribosome sensor activity"/>
    <property type="evidence" value="ECO:0007669"/>
    <property type="project" value="EnsemblFungi"/>
</dbReference>
<dbReference type="InterPro" id="IPR016024">
    <property type="entry name" value="ARM-type_fold"/>
</dbReference>
<keyword evidence="2" id="KW-0677">Repeat</keyword>
<dbReference type="PANTHER" id="PTHR23346:SF7">
    <property type="entry name" value="STALLED RIBOSOME SENSOR GCN1"/>
    <property type="match status" value="1"/>
</dbReference>
<feature type="domain" description="TOG" evidence="4">
    <location>
        <begin position="1331"/>
        <end position="1568"/>
    </location>
</feature>
<organism evidence="5 6">
    <name type="scientific">Tortispora caseinolytica NRRL Y-17796</name>
    <dbReference type="NCBI Taxonomy" id="767744"/>
    <lineage>
        <taxon>Eukaryota</taxon>
        <taxon>Fungi</taxon>
        <taxon>Dikarya</taxon>
        <taxon>Ascomycota</taxon>
        <taxon>Saccharomycotina</taxon>
        <taxon>Trigonopsidomycetes</taxon>
        <taxon>Trigonopsidales</taxon>
        <taxon>Trigonopsidaceae</taxon>
        <taxon>Tortispora</taxon>
    </lineage>
</organism>
<dbReference type="GO" id="GO:1904689">
    <property type="term" value="P:negative regulation of cytoplasmic translational initiation"/>
    <property type="evidence" value="ECO:0007669"/>
    <property type="project" value="EnsemblFungi"/>
</dbReference>
<dbReference type="GO" id="GO:0043008">
    <property type="term" value="F:ATP-dependent protein binding"/>
    <property type="evidence" value="ECO:0007669"/>
    <property type="project" value="EnsemblFungi"/>
</dbReference>
<proteinExistence type="inferred from homology"/>
<dbReference type="Gene3D" id="1.25.10.10">
    <property type="entry name" value="Leucine-rich Repeat Variant"/>
    <property type="match status" value="6"/>
</dbReference>
<dbReference type="EMBL" id="KV453842">
    <property type="protein sequence ID" value="ODV90703.1"/>
    <property type="molecule type" value="Genomic_DNA"/>
</dbReference>
<dbReference type="SMART" id="SM01349">
    <property type="entry name" value="TOG"/>
    <property type="match status" value="1"/>
</dbReference>
<dbReference type="GO" id="GO:0006448">
    <property type="term" value="P:regulation of translational elongation"/>
    <property type="evidence" value="ECO:0007669"/>
    <property type="project" value="EnsemblFungi"/>
</dbReference>
<protein>
    <recommendedName>
        <fullName evidence="4">TOG domain-containing protein</fullName>
    </recommendedName>
</protein>
<dbReference type="GO" id="GO:0043022">
    <property type="term" value="F:ribosome binding"/>
    <property type="evidence" value="ECO:0007669"/>
    <property type="project" value="EnsemblFungi"/>
</dbReference>
<evidence type="ECO:0000256" key="1">
    <source>
        <dbReference type="ARBA" id="ARBA00007366"/>
    </source>
</evidence>